<feature type="transmembrane region" description="Helical" evidence="1">
    <location>
        <begin position="257"/>
        <end position="281"/>
    </location>
</feature>
<sequence length="495" mass="58033">MIVDVNRTTSLTIFTHLGQLLYDLSVSNDLARTLHREIELGNYLQTKRLDDVRALVTDLQNVQDYIFTEYDQWSYCSNSEFVKKDVIPMWNFDKSQPVMTKSNLYDAVDKFILNWENLISAVTKNETFIKYIKFIVMNSADFSYEYSNIAMSGLVDCEVERVNSFGTNIKILLVAGLVLLALFVSIIIGYIVMASKSYDNFWNFMFNNSQVSLIQLKREAIDRLFAFHGIDYHSENIENDQRAHKHSKIKTDINKKYIWRLMIFFVIAASYYLLTYFYLYVQCETSMMNRPKLLSNINLKRALLSRIGFFARDTYSPYLIRIFPKLYEFSSSRKIFERSVALYNEKDKEFRKKKYKKLMSKNLLRQIYETSDSSIPKLHYGARTGADFTIFEAYYISSQKSIESSYMPTFINLTREVQNEIGAQFLELDKNSKDVINSQLNDIILCTVSYSIALCILFFCYYLPYLNNESKQFTKLLILPTLLPMEEDKRMKPAG</sequence>
<keyword evidence="1" id="KW-0472">Membrane</keyword>
<accession>A0AAU9J3M5</accession>
<proteinExistence type="predicted"/>
<dbReference type="AlphaFoldDB" id="A0AAU9J3M5"/>
<feature type="transmembrane region" description="Helical" evidence="1">
    <location>
        <begin position="171"/>
        <end position="193"/>
    </location>
</feature>
<dbReference type="EMBL" id="CAJZBQ010000025">
    <property type="protein sequence ID" value="CAG9320311.1"/>
    <property type="molecule type" value="Genomic_DNA"/>
</dbReference>
<evidence type="ECO:0000313" key="2">
    <source>
        <dbReference type="EMBL" id="CAG9320311.1"/>
    </source>
</evidence>
<evidence type="ECO:0000313" key="3">
    <source>
        <dbReference type="Proteomes" id="UP001162131"/>
    </source>
</evidence>
<name>A0AAU9J3M5_9CILI</name>
<gene>
    <name evidence="2" type="ORF">BSTOLATCC_MIC26231</name>
</gene>
<evidence type="ECO:0000256" key="1">
    <source>
        <dbReference type="SAM" id="Phobius"/>
    </source>
</evidence>
<dbReference type="Proteomes" id="UP001162131">
    <property type="component" value="Unassembled WGS sequence"/>
</dbReference>
<keyword evidence="1" id="KW-0812">Transmembrane</keyword>
<keyword evidence="3" id="KW-1185">Reference proteome</keyword>
<feature type="transmembrane region" description="Helical" evidence="1">
    <location>
        <begin position="443"/>
        <end position="464"/>
    </location>
</feature>
<protein>
    <submittedName>
        <fullName evidence="2">Uncharacterized protein</fullName>
    </submittedName>
</protein>
<reference evidence="2" key="1">
    <citation type="submission" date="2021-09" db="EMBL/GenBank/DDBJ databases">
        <authorList>
            <consortium name="AG Swart"/>
            <person name="Singh M."/>
            <person name="Singh A."/>
            <person name="Seah K."/>
            <person name="Emmerich C."/>
        </authorList>
    </citation>
    <scope>NUCLEOTIDE SEQUENCE</scope>
    <source>
        <strain evidence="2">ATCC30299</strain>
    </source>
</reference>
<keyword evidence="1" id="KW-1133">Transmembrane helix</keyword>
<organism evidence="2 3">
    <name type="scientific">Blepharisma stoltei</name>
    <dbReference type="NCBI Taxonomy" id="1481888"/>
    <lineage>
        <taxon>Eukaryota</taxon>
        <taxon>Sar</taxon>
        <taxon>Alveolata</taxon>
        <taxon>Ciliophora</taxon>
        <taxon>Postciliodesmatophora</taxon>
        <taxon>Heterotrichea</taxon>
        <taxon>Heterotrichida</taxon>
        <taxon>Blepharismidae</taxon>
        <taxon>Blepharisma</taxon>
    </lineage>
</organism>
<comment type="caution">
    <text evidence="2">The sequence shown here is derived from an EMBL/GenBank/DDBJ whole genome shotgun (WGS) entry which is preliminary data.</text>
</comment>